<name>A0A8J7SEH2_9RHOB</name>
<gene>
    <name evidence="4" type="primary">ccmI</name>
    <name evidence="4" type="ORF">H0I76_07105</name>
</gene>
<proteinExistence type="predicted"/>
<keyword evidence="2" id="KW-0201">Cytochrome c-type biogenesis</keyword>
<comment type="subcellular location">
    <subcellularLocation>
        <location evidence="1">Cell envelope</location>
    </subcellularLocation>
</comment>
<dbReference type="Gene3D" id="1.25.40.10">
    <property type="entry name" value="Tetratricopeptide repeat domain"/>
    <property type="match status" value="1"/>
</dbReference>
<dbReference type="Proteomes" id="UP000655420">
    <property type="component" value="Unassembled WGS sequence"/>
</dbReference>
<dbReference type="RefSeq" id="WP_200608707.1">
    <property type="nucleotide sequence ID" value="NZ_JAEHHL010000002.1"/>
</dbReference>
<dbReference type="InterPro" id="IPR011990">
    <property type="entry name" value="TPR-like_helical_dom_sf"/>
</dbReference>
<comment type="caution">
    <text evidence="4">The sequence shown here is derived from an EMBL/GenBank/DDBJ whole genome shotgun (WGS) entry which is preliminary data.</text>
</comment>
<dbReference type="GO" id="GO:0017004">
    <property type="term" value="P:cytochrome complex assembly"/>
    <property type="evidence" value="ECO:0007669"/>
    <property type="project" value="UniProtKB-KW"/>
</dbReference>
<dbReference type="NCBIfam" id="TIGR03142">
    <property type="entry name" value="cytochro_ccmI"/>
    <property type="match status" value="1"/>
</dbReference>
<sequence length="415" mass="44341">MSMFLIVAGALAVLAAAVIAYPLLRGGASAESRDAADARVFRDQLDELERDLARGVISSAEADGARAEVSRRLLRAADRASRGASDRQAPRTVTGLVAGLTLLAAPVVGGVVYMSVGAPGMRDIPLSTRDAAADRVARPSQSEAEAQFADVPRPDAPQVPDEYRALIVRLEKIIEERPDDPEGNRLLANAYMQMQRYAEAWRVMAHLVELRGAAAPAELYGAQAEAMVLAARGYVSPEAETVIAQTLERDPAQPMARYYSGLALAQAGQIDAAIGTWQTMLNEAPEDAEWRGFVGEMLAEAIRVRDGASAEQPPFAGPNPSGTSPGPASADIAAAAEMSDEDRAAMIEGMVGQLEQRLEGEGGEPEEFLRLINAYRVLGRADDARRAFDLSQRKLQGSEASFVREQALVMGLITE</sequence>
<keyword evidence="5" id="KW-1185">Reference proteome</keyword>
<dbReference type="AlphaFoldDB" id="A0A8J7SEH2"/>
<dbReference type="InterPro" id="IPR017560">
    <property type="entry name" value="Cyt_c_biogenesis_CcmI"/>
</dbReference>
<protein>
    <submittedName>
        <fullName evidence="4">C-type cytochrome biogenesis protein CcmI</fullName>
    </submittedName>
</protein>
<evidence type="ECO:0000256" key="3">
    <source>
        <dbReference type="SAM" id="MobiDB-lite"/>
    </source>
</evidence>
<evidence type="ECO:0000313" key="4">
    <source>
        <dbReference type="EMBL" id="MBK0398952.1"/>
    </source>
</evidence>
<dbReference type="PANTHER" id="PTHR47870">
    <property type="entry name" value="CYTOCHROME C-TYPE BIOGENESIS PROTEIN CCMH"/>
    <property type="match status" value="1"/>
</dbReference>
<evidence type="ECO:0000313" key="5">
    <source>
        <dbReference type="Proteomes" id="UP000655420"/>
    </source>
</evidence>
<organism evidence="4 5">
    <name type="scientific">Thermohalobaculum xanthum</name>
    <dbReference type="NCBI Taxonomy" id="2753746"/>
    <lineage>
        <taxon>Bacteria</taxon>
        <taxon>Pseudomonadati</taxon>
        <taxon>Pseudomonadota</taxon>
        <taxon>Alphaproteobacteria</taxon>
        <taxon>Rhodobacterales</taxon>
        <taxon>Paracoccaceae</taxon>
        <taxon>Thermohalobaculum</taxon>
    </lineage>
</organism>
<accession>A0A8J7SEH2</accession>
<dbReference type="EMBL" id="JAEHHL010000002">
    <property type="protein sequence ID" value="MBK0398952.1"/>
    <property type="molecule type" value="Genomic_DNA"/>
</dbReference>
<evidence type="ECO:0000256" key="1">
    <source>
        <dbReference type="ARBA" id="ARBA00004196"/>
    </source>
</evidence>
<feature type="region of interest" description="Disordered" evidence="3">
    <location>
        <begin position="136"/>
        <end position="155"/>
    </location>
</feature>
<dbReference type="GO" id="GO:0030313">
    <property type="term" value="C:cell envelope"/>
    <property type="evidence" value="ECO:0007669"/>
    <property type="project" value="UniProtKB-SubCell"/>
</dbReference>
<dbReference type="SUPFAM" id="SSF48452">
    <property type="entry name" value="TPR-like"/>
    <property type="match status" value="1"/>
</dbReference>
<dbReference type="PANTHER" id="PTHR47870:SF1">
    <property type="entry name" value="CYTOCHROME C-TYPE BIOGENESIS PROTEIN CCMH"/>
    <property type="match status" value="1"/>
</dbReference>
<feature type="region of interest" description="Disordered" evidence="3">
    <location>
        <begin position="308"/>
        <end position="329"/>
    </location>
</feature>
<reference evidence="4" key="1">
    <citation type="submission" date="2020-12" db="EMBL/GenBank/DDBJ databases">
        <title>Bacterial taxonomy.</title>
        <authorList>
            <person name="Pan X."/>
        </authorList>
    </citation>
    <scope>NUCLEOTIDE SEQUENCE</scope>
    <source>
        <strain evidence="4">M0105</strain>
    </source>
</reference>
<dbReference type="InterPro" id="IPR051263">
    <property type="entry name" value="C-type_cytochrome_biogenesis"/>
</dbReference>
<evidence type="ECO:0000256" key="2">
    <source>
        <dbReference type="ARBA" id="ARBA00022748"/>
    </source>
</evidence>